<keyword evidence="1" id="KW-0812">Transmembrane</keyword>
<dbReference type="RefSeq" id="WP_131923169.1">
    <property type="nucleotide sequence ID" value="NZ_SMAG01000001.1"/>
</dbReference>
<feature type="transmembrane region" description="Helical" evidence="1">
    <location>
        <begin position="137"/>
        <end position="159"/>
    </location>
</feature>
<evidence type="ECO:0000256" key="1">
    <source>
        <dbReference type="SAM" id="Phobius"/>
    </source>
</evidence>
<keyword evidence="1" id="KW-0472">Membrane</keyword>
<feature type="transmembrane region" description="Helical" evidence="1">
    <location>
        <begin position="224"/>
        <end position="245"/>
    </location>
</feature>
<reference evidence="2 3" key="1">
    <citation type="submission" date="2019-03" db="EMBL/GenBank/DDBJ databases">
        <title>Genomic Encyclopedia of Type Strains, Phase IV (KMG-IV): sequencing the most valuable type-strain genomes for metagenomic binning, comparative biology and taxonomic classification.</title>
        <authorList>
            <person name="Goeker M."/>
        </authorList>
    </citation>
    <scope>NUCLEOTIDE SEQUENCE [LARGE SCALE GENOMIC DNA]</scope>
    <source>
        <strain evidence="2 3">DSM 45707</strain>
    </source>
</reference>
<keyword evidence="1" id="KW-1133">Transmembrane helix</keyword>
<dbReference type="AlphaFoldDB" id="A0A4R3LC16"/>
<name>A0A4R3LC16_9BACL</name>
<feature type="transmembrane region" description="Helical" evidence="1">
    <location>
        <begin position="104"/>
        <end position="125"/>
    </location>
</feature>
<protein>
    <submittedName>
        <fullName evidence="2">ABC-type transport system involved in multi-copper enzyme maturation permease subunit</fullName>
    </submittedName>
</protein>
<feature type="transmembrane region" description="Helical" evidence="1">
    <location>
        <begin position="57"/>
        <end position="74"/>
    </location>
</feature>
<keyword evidence="3" id="KW-1185">Reference proteome</keyword>
<proteinExistence type="predicted"/>
<comment type="caution">
    <text evidence="2">The sequence shown here is derived from an EMBL/GenBank/DDBJ whole genome shotgun (WGS) entry which is preliminary data.</text>
</comment>
<dbReference type="EMBL" id="SMAG01000001">
    <property type="protein sequence ID" value="TCS96785.1"/>
    <property type="molecule type" value="Genomic_DNA"/>
</dbReference>
<gene>
    <name evidence="2" type="ORF">EDD58_101426</name>
</gene>
<feature type="transmembrane region" description="Helical" evidence="1">
    <location>
        <begin position="257"/>
        <end position="280"/>
    </location>
</feature>
<feature type="transmembrane region" description="Helical" evidence="1">
    <location>
        <begin position="166"/>
        <end position="186"/>
    </location>
</feature>
<dbReference type="OrthoDB" id="2786532at2"/>
<evidence type="ECO:0000313" key="2">
    <source>
        <dbReference type="EMBL" id="TCS96785.1"/>
    </source>
</evidence>
<dbReference type="Proteomes" id="UP000294937">
    <property type="component" value="Unassembled WGS sequence"/>
</dbReference>
<accession>A0A4R3LC16</accession>
<organism evidence="2 3">
    <name type="scientific">Hazenella coriacea</name>
    <dbReference type="NCBI Taxonomy" id="1179467"/>
    <lineage>
        <taxon>Bacteria</taxon>
        <taxon>Bacillati</taxon>
        <taxon>Bacillota</taxon>
        <taxon>Bacilli</taxon>
        <taxon>Bacillales</taxon>
        <taxon>Thermoactinomycetaceae</taxon>
        <taxon>Hazenella</taxon>
    </lineage>
</organism>
<evidence type="ECO:0000313" key="3">
    <source>
        <dbReference type="Proteomes" id="UP000294937"/>
    </source>
</evidence>
<feature type="transmembrane region" description="Helical" evidence="1">
    <location>
        <begin position="20"/>
        <end position="37"/>
    </location>
</feature>
<sequence>MDKWFGQLRLESKLIFSNYVYLALPFLFAGWMVFVILDVRPEQSQDLYMYVYNYHKIQHILSLSVAILLGIQLIRREWMRASHDWVLSYPISGFKLVSAKWTAAMLYLSLFSLTMLIVYVSFAFRQGLLVEEILDRSLLFLLVYEWDFMYTLTLSMLLAMVIRNRIVYLIGFSGWVFFTFFMDVFIKRMLGLYYLGGFQLSQFSLDSILENEAWGPWMSSFEIWATRLMVLGMCLWFVSIMITLIETRRPSNQGSRWKIISFIMVFVCAVMAFPYSWLWAEKYQGFAAIENYTPVADRDVQWVVFDVNQVRVNVHKQTNDNVKVKAELTIPTSSLPEEKVPFTLNHSLQVKKISVDGKELSFEREGEILSIDRSQFNLGKTEQVLLFEYEGQIMNWYYNNFADVTSSFVKDDYVLLPAYVAWYPIPGNQPLFVKQNGVNENFHIQLLNPADFEVTLQGFPKETYVTLPLVSQQGDLKTYAMKQTSGVSLLAGNMIKVNMPDDPFTIITTSSNRKEAETFLKTVVEAKHYFNSWLNPQESPKLETIIYLPYVSVSERTHNVKYFQGNSLMVYENMHNNLDANLWRIVVNIMLFGDLESNLTEPGWKEDAGAPYKIRHKIRAAFYYLYARDHQKLTDEQILMDERMFFYNELDVKDPFTKQISTAINEGKISEVKQVLNHFYQKGLFIEDNINGEGPKPDPSKIISVKDWMNEWNRVMKK</sequence>